<reference evidence="1 2" key="1">
    <citation type="submission" date="2011-02" db="EMBL/GenBank/DDBJ databases">
        <title>The Genome Sequence of Sphaeroforma arctica JP610.</title>
        <authorList>
            <consortium name="The Broad Institute Genome Sequencing Platform"/>
            <person name="Russ C."/>
            <person name="Cuomo C."/>
            <person name="Young S.K."/>
            <person name="Zeng Q."/>
            <person name="Gargeya S."/>
            <person name="Alvarado L."/>
            <person name="Berlin A."/>
            <person name="Chapman S.B."/>
            <person name="Chen Z."/>
            <person name="Freedman E."/>
            <person name="Gellesch M."/>
            <person name="Goldberg J."/>
            <person name="Griggs A."/>
            <person name="Gujja S."/>
            <person name="Heilman E."/>
            <person name="Heiman D."/>
            <person name="Howarth C."/>
            <person name="Mehta T."/>
            <person name="Neiman D."/>
            <person name="Pearson M."/>
            <person name="Roberts A."/>
            <person name="Saif S."/>
            <person name="Shea T."/>
            <person name="Shenoy N."/>
            <person name="Sisk P."/>
            <person name="Stolte C."/>
            <person name="Sykes S."/>
            <person name="White J."/>
            <person name="Yandava C."/>
            <person name="Burger G."/>
            <person name="Gray M.W."/>
            <person name="Holland P.W.H."/>
            <person name="King N."/>
            <person name="Lang F.B.F."/>
            <person name="Roger A.J."/>
            <person name="Ruiz-Trillo I."/>
            <person name="Haas B."/>
            <person name="Nusbaum C."/>
            <person name="Birren B."/>
        </authorList>
    </citation>
    <scope>NUCLEOTIDE SEQUENCE [LARGE SCALE GENOMIC DNA]</scope>
    <source>
        <strain evidence="1 2">JP610</strain>
    </source>
</reference>
<dbReference type="Gene3D" id="3.40.630.10">
    <property type="entry name" value="Zn peptidases"/>
    <property type="match status" value="1"/>
</dbReference>
<dbReference type="STRING" id="667725.A0A0L0FB18"/>
<organism evidence="1 2">
    <name type="scientific">Sphaeroforma arctica JP610</name>
    <dbReference type="NCBI Taxonomy" id="667725"/>
    <lineage>
        <taxon>Eukaryota</taxon>
        <taxon>Ichthyosporea</taxon>
        <taxon>Ichthyophonida</taxon>
        <taxon>Sphaeroforma</taxon>
    </lineage>
</organism>
<proteinExistence type="predicted"/>
<dbReference type="AlphaFoldDB" id="A0A0L0FB18"/>
<dbReference type="Proteomes" id="UP000054560">
    <property type="component" value="Unassembled WGS sequence"/>
</dbReference>
<keyword evidence="2" id="KW-1185">Reference proteome</keyword>
<gene>
    <name evidence="1" type="ORF">SARC_13481</name>
</gene>
<dbReference type="EMBL" id="KQ244938">
    <property type="protein sequence ID" value="KNC73960.1"/>
    <property type="molecule type" value="Genomic_DNA"/>
</dbReference>
<dbReference type="RefSeq" id="XP_014147862.1">
    <property type="nucleotide sequence ID" value="XM_014292387.1"/>
</dbReference>
<dbReference type="SUPFAM" id="SSF53187">
    <property type="entry name" value="Zn-dependent exopeptidases"/>
    <property type="match status" value="1"/>
</dbReference>
<evidence type="ECO:0000313" key="2">
    <source>
        <dbReference type="Proteomes" id="UP000054560"/>
    </source>
</evidence>
<feature type="non-terminal residue" evidence="1">
    <location>
        <position position="1"/>
    </location>
</feature>
<feature type="non-terminal residue" evidence="1">
    <location>
        <position position="79"/>
    </location>
</feature>
<dbReference type="GeneID" id="25913985"/>
<sequence>FIKIPNCTPAFDSEYLTNGNIQKAVKFIVDFAKGLNIPGLEFKVHDDGERPPMVLMVYPGEANHNVMIYGHLDKQPFME</sequence>
<evidence type="ECO:0008006" key="3">
    <source>
        <dbReference type="Google" id="ProtNLM"/>
    </source>
</evidence>
<dbReference type="OrthoDB" id="7832001at2759"/>
<evidence type="ECO:0000313" key="1">
    <source>
        <dbReference type="EMBL" id="KNC73960.1"/>
    </source>
</evidence>
<accession>A0A0L0FB18</accession>
<name>A0A0L0FB18_9EUKA</name>
<protein>
    <recommendedName>
        <fullName evidence="3">Peptidase M20 dimerisation domain-containing protein</fullName>
    </recommendedName>
</protein>